<evidence type="ECO:0000256" key="1">
    <source>
        <dbReference type="ARBA" id="ARBA00022722"/>
    </source>
</evidence>
<gene>
    <name evidence="6" type="ORF">GHYDROH2_06250</name>
</gene>
<dbReference type="PANTHER" id="PTHR41286:SF1">
    <property type="entry name" value="HNH NUCLEASE YAJD-RELATED"/>
    <property type="match status" value="1"/>
</dbReference>
<evidence type="ECO:0000313" key="7">
    <source>
        <dbReference type="Proteomes" id="UP001144352"/>
    </source>
</evidence>
<dbReference type="GO" id="GO:0004519">
    <property type="term" value="F:endonuclease activity"/>
    <property type="evidence" value="ECO:0007669"/>
    <property type="project" value="UniProtKB-KW"/>
</dbReference>
<evidence type="ECO:0000259" key="5">
    <source>
        <dbReference type="Pfam" id="PF01844"/>
    </source>
</evidence>
<dbReference type="GO" id="GO:0005829">
    <property type="term" value="C:cytosol"/>
    <property type="evidence" value="ECO:0007669"/>
    <property type="project" value="TreeGrafter"/>
</dbReference>
<dbReference type="GO" id="GO:0003676">
    <property type="term" value="F:nucleic acid binding"/>
    <property type="evidence" value="ECO:0007669"/>
    <property type="project" value="InterPro"/>
</dbReference>
<dbReference type="RefSeq" id="WP_214187859.1">
    <property type="nucleotide sequence ID" value="NZ_BSDS01000001.1"/>
</dbReference>
<dbReference type="AlphaFoldDB" id="A0A9W6LBP0"/>
<dbReference type="GO" id="GO:0016787">
    <property type="term" value="F:hydrolase activity"/>
    <property type="evidence" value="ECO:0007669"/>
    <property type="project" value="UniProtKB-KW"/>
</dbReference>
<sequence>MGQTFRPRRPGKPAEKSQAELDEMVRRMRGEQSAPGSYREQSLKIHGWICAKCGREFDIASLHLLTVHHRDGNHLNNPPDGSNWENLCVWCHDDEHSRGVLGDYLNDGDGKK</sequence>
<organism evidence="6 7">
    <name type="scientific">Geobacter hydrogenophilus</name>
    <dbReference type="NCBI Taxonomy" id="40983"/>
    <lineage>
        <taxon>Bacteria</taxon>
        <taxon>Pseudomonadati</taxon>
        <taxon>Thermodesulfobacteriota</taxon>
        <taxon>Desulfuromonadia</taxon>
        <taxon>Geobacterales</taxon>
        <taxon>Geobacteraceae</taxon>
        <taxon>Geobacter</taxon>
    </lineage>
</organism>
<evidence type="ECO:0000313" key="6">
    <source>
        <dbReference type="EMBL" id="GLI37124.1"/>
    </source>
</evidence>
<dbReference type="CDD" id="cd00085">
    <property type="entry name" value="HNHc"/>
    <property type="match status" value="1"/>
</dbReference>
<proteinExistence type="inferred from homology"/>
<evidence type="ECO:0000256" key="2">
    <source>
        <dbReference type="ARBA" id="ARBA00022801"/>
    </source>
</evidence>
<accession>A0A9W6LBP0</accession>
<keyword evidence="2" id="KW-0378">Hydrolase</keyword>
<keyword evidence="6" id="KW-0255">Endonuclease</keyword>
<dbReference type="Proteomes" id="UP001144352">
    <property type="component" value="Unassembled WGS sequence"/>
</dbReference>
<comment type="caution">
    <text evidence="6">The sequence shown here is derived from an EMBL/GenBank/DDBJ whole genome shotgun (WGS) entry which is preliminary data.</text>
</comment>
<dbReference type="InterPro" id="IPR003615">
    <property type="entry name" value="HNH_nuc"/>
</dbReference>
<reference evidence="6" key="1">
    <citation type="submission" date="2022-12" db="EMBL/GenBank/DDBJ databases">
        <title>Reference genome sequencing for broad-spectrum identification of bacterial and archaeal isolates by mass spectrometry.</title>
        <authorList>
            <person name="Sekiguchi Y."/>
            <person name="Tourlousse D.M."/>
        </authorList>
    </citation>
    <scope>NUCLEOTIDE SEQUENCE</scope>
    <source>
        <strain evidence="6">H2</strain>
    </source>
</reference>
<feature type="domain" description="HNH" evidence="5">
    <location>
        <begin position="50"/>
        <end position="98"/>
    </location>
</feature>
<keyword evidence="1" id="KW-0540">Nuclease</keyword>
<dbReference type="EMBL" id="BSDS01000001">
    <property type="protein sequence ID" value="GLI37124.1"/>
    <property type="molecule type" value="Genomic_DNA"/>
</dbReference>
<dbReference type="PANTHER" id="PTHR41286">
    <property type="entry name" value="HNH NUCLEASE YAJD-RELATED"/>
    <property type="match status" value="1"/>
</dbReference>
<dbReference type="Pfam" id="PF01844">
    <property type="entry name" value="HNH"/>
    <property type="match status" value="1"/>
</dbReference>
<comment type="similarity">
    <text evidence="3">Belongs to the HNH nuclease family.</text>
</comment>
<name>A0A9W6LBP0_9BACT</name>
<keyword evidence="7" id="KW-1185">Reference proteome</keyword>
<protein>
    <recommendedName>
        <fullName evidence="4">Putative HNH nuclease YajD</fullName>
    </recommendedName>
</protein>
<dbReference type="NCBIfam" id="NF008448">
    <property type="entry name" value="PRK11295.1"/>
    <property type="match status" value="1"/>
</dbReference>
<dbReference type="InterPro" id="IPR002711">
    <property type="entry name" value="HNH"/>
</dbReference>
<dbReference type="GO" id="GO:0008270">
    <property type="term" value="F:zinc ion binding"/>
    <property type="evidence" value="ECO:0007669"/>
    <property type="project" value="InterPro"/>
</dbReference>
<evidence type="ECO:0000256" key="3">
    <source>
        <dbReference type="ARBA" id="ARBA00038412"/>
    </source>
</evidence>
<evidence type="ECO:0000256" key="4">
    <source>
        <dbReference type="ARBA" id="ARBA00040194"/>
    </source>
</evidence>